<dbReference type="Pfam" id="PF05800">
    <property type="entry name" value="GvpO"/>
    <property type="match status" value="1"/>
</dbReference>
<name>A0A1H6EFQ9_9ACTN</name>
<gene>
    <name evidence="2" type="ORF">SAMN05216223_13431</name>
</gene>
<feature type="compositionally biased region" description="Low complexity" evidence="1">
    <location>
        <begin position="8"/>
        <end position="20"/>
    </location>
</feature>
<evidence type="ECO:0000256" key="1">
    <source>
        <dbReference type="SAM" id="MobiDB-lite"/>
    </source>
</evidence>
<organism evidence="2 3">
    <name type="scientific">Actinacidiphila yanglinensis</name>
    <dbReference type="NCBI Taxonomy" id="310779"/>
    <lineage>
        <taxon>Bacteria</taxon>
        <taxon>Bacillati</taxon>
        <taxon>Actinomycetota</taxon>
        <taxon>Actinomycetes</taxon>
        <taxon>Kitasatosporales</taxon>
        <taxon>Streptomycetaceae</taxon>
        <taxon>Actinacidiphila</taxon>
    </lineage>
</organism>
<dbReference type="InterPro" id="IPR008634">
    <property type="entry name" value="Gas-vesicle_GvpO"/>
</dbReference>
<accession>A0A1H6EFQ9</accession>
<protein>
    <submittedName>
        <fullName evidence="2">Gas vesicle synthesis protein GvpO</fullName>
    </submittedName>
</protein>
<dbReference type="RefSeq" id="WP_103891070.1">
    <property type="nucleotide sequence ID" value="NZ_FNVU01000034.1"/>
</dbReference>
<sequence length="108" mass="11814">MAEKSTRQRQPAARRASARSTHVSDAAEAAERAASSLTQLIDHPVEGCSEVAPTDDGGWLVGVEVLELGRIPDTTSLLATYEVELGGDGSLRRYRRTRRYWRASADTQ</sequence>
<feature type="region of interest" description="Disordered" evidence="1">
    <location>
        <begin position="1"/>
        <end position="42"/>
    </location>
</feature>
<dbReference type="EMBL" id="FNVU01000034">
    <property type="protein sequence ID" value="SEG95645.1"/>
    <property type="molecule type" value="Genomic_DNA"/>
</dbReference>
<dbReference type="GO" id="GO:0031412">
    <property type="term" value="P:gas vesicle organization"/>
    <property type="evidence" value="ECO:0007669"/>
    <property type="project" value="InterPro"/>
</dbReference>
<reference evidence="2 3" key="1">
    <citation type="submission" date="2016-10" db="EMBL/GenBank/DDBJ databases">
        <authorList>
            <person name="de Groot N.N."/>
        </authorList>
    </citation>
    <scope>NUCLEOTIDE SEQUENCE [LARGE SCALE GENOMIC DNA]</scope>
    <source>
        <strain evidence="2 3">CGMCC 4.2023</strain>
    </source>
</reference>
<dbReference type="OrthoDB" id="163447at2"/>
<keyword evidence="3" id="KW-1185">Reference proteome</keyword>
<dbReference type="PIRSF" id="PIRSF028743">
    <property type="entry name" value="GvpO_protein"/>
    <property type="match status" value="1"/>
</dbReference>
<evidence type="ECO:0000313" key="3">
    <source>
        <dbReference type="Proteomes" id="UP000236754"/>
    </source>
</evidence>
<dbReference type="Proteomes" id="UP000236754">
    <property type="component" value="Unassembled WGS sequence"/>
</dbReference>
<dbReference type="AlphaFoldDB" id="A0A1H6EFQ9"/>
<evidence type="ECO:0000313" key="2">
    <source>
        <dbReference type="EMBL" id="SEG95645.1"/>
    </source>
</evidence>
<proteinExistence type="predicted"/>